<evidence type="ECO:0000313" key="2">
    <source>
        <dbReference type="Proteomes" id="UP000765509"/>
    </source>
</evidence>
<dbReference type="AlphaFoldDB" id="A0A9Q3JET7"/>
<proteinExistence type="predicted"/>
<reference evidence="1" key="1">
    <citation type="submission" date="2021-03" db="EMBL/GenBank/DDBJ databases">
        <title>Draft genome sequence of rust myrtle Austropuccinia psidii MF-1, a brazilian biotype.</title>
        <authorList>
            <person name="Quecine M.C."/>
            <person name="Pachon D.M.R."/>
            <person name="Bonatelli M.L."/>
            <person name="Correr F.H."/>
            <person name="Franceschini L.M."/>
            <person name="Leite T.F."/>
            <person name="Margarido G.R.A."/>
            <person name="Almeida C.A."/>
            <person name="Ferrarezi J.A."/>
            <person name="Labate C.A."/>
        </authorList>
    </citation>
    <scope>NUCLEOTIDE SEQUENCE</scope>
    <source>
        <strain evidence="1">MF-1</strain>
    </source>
</reference>
<dbReference type="EMBL" id="AVOT02069414">
    <property type="protein sequence ID" value="MBW0560335.1"/>
    <property type="molecule type" value="Genomic_DNA"/>
</dbReference>
<protein>
    <submittedName>
        <fullName evidence="1">Uncharacterized protein</fullName>
    </submittedName>
</protein>
<accession>A0A9Q3JET7</accession>
<gene>
    <name evidence="1" type="ORF">O181_100050</name>
</gene>
<evidence type="ECO:0000313" key="1">
    <source>
        <dbReference type="EMBL" id="MBW0560335.1"/>
    </source>
</evidence>
<name>A0A9Q3JET7_9BASI</name>
<organism evidence="1 2">
    <name type="scientific">Austropuccinia psidii MF-1</name>
    <dbReference type="NCBI Taxonomy" id="1389203"/>
    <lineage>
        <taxon>Eukaryota</taxon>
        <taxon>Fungi</taxon>
        <taxon>Dikarya</taxon>
        <taxon>Basidiomycota</taxon>
        <taxon>Pucciniomycotina</taxon>
        <taxon>Pucciniomycetes</taxon>
        <taxon>Pucciniales</taxon>
        <taxon>Sphaerophragmiaceae</taxon>
        <taxon>Austropuccinia</taxon>
    </lineage>
</organism>
<comment type="caution">
    <text evidence="1">The sequence shown here is derived from an EMBL/GenBank/DDBJ whole genome shotgun (WGS) entry which is preliminary data.</text>
</comment>
<keyword evidence="2" id="KW-1185">Reference proteome</keyword>
<dbReference type="Proteomes" id="UP000765509">
    <property type="component" value="Unassembled WGS sequence"/>
</dbReference>
<sequence length="167" mass="19062">MSTPLNQDEGTRNYNPQIFHVESSQLKNEFSTYLHNLIPSMVQELLKGVPKLKELAHFGGEGECDHIEFIRFIDMIEEALELPGILATERFNTLFTKSADRGYIKLSKHKDTTVELGGKPKFLINGPMMIGALRYKQLLNLANLILTKTKLYHGFSNKNTGQQYYIL</sequence>